<dbReference type="EMBL" id="GG657497">
    <property type="protein sequence ID" value="OAT14498.1"/>
    <property type="molecule type" value="Genomic_DNA"/>
</dbReference>
<dbReference type="VEuPathDB" id="FungiDB:BDBG_09511"/>
<proteinExistence type="predicted"/>
<keyword evidence="3" id="KW-1185">Reference proteome</keyword>
<accession>A0A179V4U7</accession>
<dbReference type="OrthoDB" id="3565018at2759"/>
<evidence type="ECO:0000313" key="2">
    <source>
        <dbReference type="EMBL" id="OAT14498.1"/>
    </source>
</evidence>
<dbReference type="PANTHER" id="PTHR35186:SF4">
    <property type="entry name" value="PRION-INHIBITION AND PROPAGATION HELO DOMAIN-CONTAINING PROTEIN"/>
    <property type="match status" value="1"/>
</dbReference>
<protein>
    <submittedName>
        <fullName evidence="2">Uncharacterized protein</fullName>
    </submittedName>
</protein>
<keyword evidence="1" id="KW-0732">Signal</keyword>
<dbReference type="Proteomes" id="UP000002038">
    <property type="component" value="Unassembled WGS sequence"/>
</dbReference>
<organism evidence="2 3">
    <name type="scientific">Blastomyces gilchristii (strain SLH14081)</name>
    <name type="common">Blastomyces dermatitidis</name>
    <dbReference type="NCBI Taxonomy" id="559298"/>
    <lineage>
        <taxon>Eukaryota</taxon>
        <taxon>Fungi</taxon>
        <taxon>Dikarya</taxon>
        <taxon>Ascomycota</taxon>
        <taxon>Pezizomycotina</taxon>
        <taxon>Eurotiomycetes</taxon>
        <taxon>Eurotiomycetidae</taxon>
        <taxon>Onygenales</taxon>
        <taxon>Ajellomycetaceae</taxon>
        <taxon>Blastomyces</taxon>
    </lineage>
</organism>
<dbReference type="AlphaFoldDB" id="A0A179V4U7"/>
<feature type="signal peptide" evidence="1">
    <location>
        <begin position="1"/>
        <end position="20"/>
    </location>
</feature>
<gene>
    <name evidence="2" type="ORF">BDBG_09511</name>
</gene>
<dbReference type="RefSeq" id="XP_031581480.1">
    <property type="nucleotide sequence ID" value="XM_031724042.1"/>
</dbReference>
<feature type="chain" id="PRO_5008107717" evidence="1">
    <location>
        <begin position="21"/>
        <end position="76"/>
    </location>
</feature>
<dbReference type="KEGG" id="bgh:BDBG_09511"/>
<sequence>MSGIEIAGVLLAVFPLIISGLEHWRDAAKVGGYFWRVREGYNKCLRDVQFYELLYKRNLKELLMPIVADADEVKLR</sequence>
<name>A0A179V4U7_BLAGS</name>
<dbReference type="PANTHER" id="PTHR35186">
    <property type="entry name" value="ANK_REP_REGION DOMAIN-CONTAINING PROTEIN"/>
    <property type="match status" value="1"/>
</dbReference>
<dbReference type="GeneID" id="8508325"/>
<evidence type="ECO:0000313" key="3">
    <source>
        <dbReference type="Proteomes" id="UP000002038"/>
    </source>
</evidence>
<reference evidence="3" key="1">
    <citation type="journal article" date="2015" name="PLoS Genet.">
        <title>The dynamic genome and transcriptome of the human fungal pathogen Blastomyces and close relative Emmonsia.</title>
        <authorList>
            <person name="Munoz J.F."/>
            <person name="Gauthier G.M."/>
            <person name="Desjardins C.A."/>
            <person name="Gallo J.E."/>
            <person name="Holder J."/>
            <person name="Sullivan T.D."/>
            <person name="Marty A.J."/>
            <person name="Carmen J.C."/>
            <person name="Chen Z."/>
            <person name="Ding L."/>
            <person name="Gujja S."/>
            <person name="Magrini V."/>
            <person name="Misas E."/>
            <person name="Mitreva M."/>
            <person name="Priest M."/>
            <person name="Saif S."/>
            <person name="Whiston E.A."/>
            <person name="Young S."/>
            <person name="Zeng Q."/>
            <person name="Goldman W.E."/>
            <person name="Mardis E.R."/>
            <person name="Taylor J.W."/>
            <person name="McEwen J.G."/>
            <person name="Clay O.K."/>
            <person name="Klein B.S."/>
            <person name="Cuomo C.A."/>
        </authorList>
    </citation>
    <scope>NUCLEOTIDE SEQUENCE [LARGE SCALE GENOMIC DNA]</scope>
    <source>
        <strain evidence="3">SLH14081</strain>
    </source>
</reference>
<dbReference type="STRING" id="559298.A0A179V4U7"/>
<evidence type="ECO:0000256" key="1">
    <source>
        <dbReference type="SAM" id="SignalP"/>
    </source>
</evidence>